<dbReference type="Proteomes" id="UP000001542">
    <property type="component" value="Unassembled WGS sequence"/>
</dbReference>
<sequence length="196" mass="21562">MMLISLICFEKKERYGNWMGNANGRVPDLSGYHDYDECAGINTIIVDNKCKCMDGFPFGDPNGKGCYKCIDQCNESASCVYPGKCECEIGLYGDGITECYVPVPFVIDTPPSDLLSTGNEKVTIQIKPLPRFKPLKAYCKFENVVVTANSTNAHSITCISPKLNPGSYKIYVSFDNILYSSNYAFAQVTGTGFISV</sequence>
<feature type="domain" description="IPT/TIG" evidence="1">
    <location>
        <begin position="112"/>
        <end position="185"/>
    </location>
</feature>
<dbReference type="InterPro" id="IPR014756">
    <property type="entry name" value="Ig_E-set"/>
</dbReference>
<dbReference type="KEGG" id="tva:4742632"/>
<evidence type="ECO:0000313" key="2">
    <source>
        <dbReference type="EMBL" id="EAX84995.1"/>
    </source>
</evidence>
<evidence type="ECO:0000313" key="3">
    <source>
        <dbReference type="Proteomes" id="UP000001542"/>
    </source>
</evidence>
<dbReference type="SUPFAM" id="SSF81296">
    <property type="entry name" value="E set domains"/>
    <property type="match status" value="1"/>
</dbReference>
<dbReference type="Pfam" id="PF01833">
    <property type="entry name" value="TIG"/>
    <property type="match status" value="1"/>
</dbReference>
<proteinExistence type="predicted"/>
<dbReference type="EMBL" id="DS115112">
    <property type="protein sequence ID" value="EAX84995.1"/>
    <property type="molecule type" value="Genomic_DNA"/>
</dbReference>
<dbReference type="InterPro" id="IPR002909">
    <property type="entry name" value="IPT_dom"/>
</dbReference>
<accession>A2GCX4</accession>
<feature type="non-terminal residue" evidence="2">
    <location>
        <position position="196"/>
    </location>
</feature>
<dbReference type="OrthoDB" id="10065366at2759"/>
<dbReference type="InParanoid" id="A2GCX4"/>
<reference evidence="2" key="2">
    <citation type="journal article" date="2007" name="Science">
        <title>Draft genome sequence of the sexually transmitted pathogen Trichomonas vaginalis.</title>
        <authorList>
            <person name="Carlton J.M."/>
            <person name="Hirt R.P."/>
            <person name="Silva J.C."/>
            <person name="Delcher A.L."/>
            <person name="Schatz M."/>
            <person name="Zhao Q."/>
            <person name="Wortman J.R."/>
            <person name="Bidwell S.L."/>
            <person name="Alsmark U.C.M."/>
            <person name="Besteiro S."/>
            <person name="Sicheritz-Ponten T."/>
            <person name="Noel C.J."/>
            <person name="Dacks J.B."/>
            <person name="Foster P.G."/>
            <person name="Simillion C."/>
            <person name="Van de Peer Y."/>
            <person name="Miranda-Saavedra D."/>
            <person name="Barton G.J."/>
            <person name="Westrop G.D."/>
            <person name="Mueller S."/>
            <person name="Dessi D."/>
            <person name="Fiori P.L."/>
            <person name="Ren Q."/>
            <person name="Paulsen I."/>
            <person name="Zhang H."/>
            <person name="Bastida-Corcuera F.D."/>
            <person name="Simoes-Barbosa A."/>
            <person name="Brown M.T."/>
            <person name="Hayes R.D."/>
            <person name="Mukherjee M."/>
            <person name="Okumura C.Y."/>
            <person name="Schneider R."/>
            <person name="Smith A.J."/>
            <person name="Vanacova S."/>
            <person name="Villalvazo M."/>
            <person name="Haas B.J."/>
            <person name="Pertea M."/>
            <person name="Feldblyum T.V."/>
            <person name="Utterback T.R."/>
            <person name="Shu C.L."/>
            <person name="Osoegawa K."/>
            <person name="de Jong P.J."/>
            <person name="Hrdy I."/>
            <person name="Horvathova L."/>
            <person name="Zubacova Z."/>
            <person name="Dolezal P."/>
            <person name="Malik S.B."/>
            <person name="Logsdon J.M. Jr."/>
            <person name="Henze K."/>
            <person name="Gupta A."/>
            <person name="Wang C.C."/>
            <person name="Dunne R.L."/>
            <person name="Upcroft J.A."/>
            <person name="Upcroft P."/>
            <person name="White O."/>
            <person name="Salzberg S.L."/>
            <person name="Tang P."/>
            <person name="Chiu C.-H."/>
            <person name="Lee Y.-S."/>
            <person name="Embley T.M."/>
            <person name="Coombs G.H."/>
            <person name="Mottram J.C."/>
            <person name="Tachezy J."/>
            <person name="Fraser-Liggett C.M."/>
            <person name="Johnson P.J."/>
        </authorList>
    </citation>
    <scope>NUCLEOTIDE SEQUENCE [LARGE SCALE GENOMIC DNA]</scope>
    <source>
        <strain evidence="2">G3</strain>
    </source>
</reference>
<dbReference type="AlphaFoldDB" id="A2GCX4"/>
<dbReference type="VEuPathDB" id="TrichDB:TVAG_368660"/>
<dbReference type="SMR" id="A2GCX4"/>
<keyword evidence="3" id="KW-1185">Reference proteome</keyword>
<reference evidence="2" key="1">
    <citation type="submission" date="2006-10" db="EMBL/GenBank/DDBJ databases">
        <authorList>
            <person name="Amadeo P."/>
            <person name="Zhao Q."/>
            <person name="Wortman J."/>
            <person name="Fraser-Liggett C."/>
            <person name="Carlton J."/>
        </authorList>
    </citation>
    <scope>NUCLEOTIDE SEQUENCE</scope>
    <source>
        <strain evidence="2">G3</strain>
    </source>
</reference>
<name>A2GCX4_TRIV3</name>
<dbReference type="Gene3D" id="2.60.40.10">
    <property type="entry name" value="Immunoglobulins"/>
    <property type="match status" value="1"/>
</dbReference>
<dbReference type="InterPro" id="IPR013783">
    <property type="entry name" value="Ig-like_fold"/>
</dbReference>
<organism evidence="2 3">
    <name type="scientific">Trichomonas vaginalis (strain ATCC PRA-98 / G3)</name>
    <dbReference type="NCBI Taxonomy" id="412133"/>
    <lineage>
        <taxon>Eukaryota</taxon>
        <taxon>Metamonada</taxon>
        <taxon>Parabasalia</taxon>
        <taxon>Trichomonadida</taxon>
        <taxon>Trichomonadidae</taxon>
        <taxon>Trichomonas</taxon>
    </lineage>
</organism>
<gene>
    <name evidence="2" type="ORF">TVAG_368660</name>
</gene>
<dbReference type="VEuPathDB" id="TrichDB:TVAGG3_0268840"/>
<protein>
    <recommendedName>
        <fullName evidence="1">IPT/TIG domain-containing protein</fullName>
    </recommendedName>
</protein>
<evidence type="ECO:0000259" key="1">
    <source>
        <dbReference type="Pfam" id="PF01833"/>
    </source>
</evidence>